<keyword evidence="1 2" id="KW-0175">Coiled coil</keyword>
<dbReference type="InterPro" id="IPR043976">
    <property type="entry name" value="GOLGA_cons_dom"/>
</dbReference>
<dbReference type="Proteomes" id="UP000762676">
    <property type="component" value="Unassembled WGS sequence"/>
</dbReference>
<gene>
    <name evidence="5" type="ORF">ElyMa_005681700</name>
</gene>
<sequence length="490" mass="55922">MELVTRLQTEQHSLSELQVKMASQDENLARMNETLSAKETELSELREASQHAEKESYQQDQIKDRLRHYEAQAQLVDTLQNELTSAQDMMEALTTQNSELRTMLIKATEIKPVPHSSNNSSEDGEEDANPRDEIIQSLQDTIKQLEGERGQIYENLKEQRQLSDRLGIQIADLNEELIRKTADSQPAGGETQSQNISRTEYLELRTAMEMIQEKYILVMQDKAELSDKADQLEHLVLQLQGEAETIGEYISLYHHQRALLQQRESQKNEYIAQLARDREQLQDKLGELQALVMQLLGERNMLHSYTEESRLTPTPQGHQHRQQQQGDEELHSHHRLANGVATGQDNDWPDYTSSESDTDSEVEPIVGGQQGPSTPDLQHSPPASPRDGALPGDRVDMQNGHIEEGAEDHSHHEHHHQHHHHHRQRHHSHHHHHHEAEHAGAVAPPDNDRTAHKILTLLTELGHSNLVEQIPLIDRNFLPCKFCKGAVQIV</sequence>
<accession>A0AAV4FET1</accession>
<protein>
    <submittedName>
        <fullName evidence="5">Golgin subfamily A member 2</fullName>
    </submittedName>
</protein>
<dbReference type="PANTHER" id="PTHR10881:SF46">
    <property type="entry name" value="GOLGIN SUBFAMILY A MEMBER 2"/>
    <property type="match status" value="1"/>
</dbReference>
<evidence type="ECO:0000256" key="1">
    <source>
        <dbReference type="ARBA" id="ARBA00023054"/>
    </source>
</evidence>
<evidence type="ECO:0000256" key="3">
    <source>
        <dbReference type="SAM" id="MobiDB-lite"/>
    </source>
</evidence>
<proteinExistence type="predicted"/>
<dbReference type="PANTHER" id="PTHR10881">
    <property type="entry name" value="GOLGIN SUBFAMILY A MEMBER-RELATED"/>
    <property type="match status" value="1"/>
</dbReference>
<feature type="region of interest" description="Disordered" evidence="3">
    <location>
        <begin position="308"/>
        <end position="447"/>
    </location>
</feature>
<feature type="coiled-coil region" evidence="2">
    <location>
        <begin position="222"/>
        <end position="298"/>
    </location>
</feature>
<feature type="compositionally biased region" description="Basic and acidic residues" evidence="3">
    <location>
        <begin position="393"/>
        <end position="411"/>
    </location>
</feature>
<evidence type="ECO:0000256" key="2">
    <source>
        <dbReference type="SAM" id="Coils"/>
    </source>
</evidence>
<evidence type="ECO:0000259" key="4">
    <source>
        <dbReference type="Pfam" id="PF15070"/>
    </source>
</evidence>
<feature type="coiled-coil region" evidence="2">
    <location>
        <begin position="135"/>
        <end position="176"/>
    </location>
</feature>
<dbReference type="AlphaFoldDB" id="A0AAV4FET1"/>
<organism evidence="5 6">
    <name type="scientific">Elysia marginata</name>
    <dbReference type="NCBI Taxonomy" id="1093978"/>
    <lineage>
        <taxon>Eukaryota</taxon>
        <taxon>Metazoa</taxon>
        <taxon>Spiralia</taxon>
        <taxon>Lophotrochozoa</taxon>
        <taxon>Mollusca</taxon>
        <taxon>Gastropoda</taxon>
        <taxon>Heterobranchia</taxon>
        <taxon>Euthyneura</taxon>
        <taxon>Panpulmonata</taxon>
        <taxon>Sacoglossa</taxon>
        <taxon>Placobranchoidea</taxon>
        <taxon>Plakobranchidae</taxon>
        <taxon>Elysia</taxon>
    </lineage>
</organism>
<dbReference type="GO" id="GO:0007030">
    <property type="term" value="P:Golgi organization"/>
    <property type="evidence" value="ECO:0007669"/>
    <property type="project" value="TreeGrafter"/>
</dbReference>
<dbReference type="GO" id="GO:0000137">
    <property type="term" value="C:Golgi cis cisterna"/>
    <property type="evidence" value="ECO:0007669"/>
    <property type="project" value="TreeGrafter"/>
</dbReference>
<feature type="domain" description="Golgin subfamily A conserved" evidence="4">
    <location>
        <begin position="1"/>
        <end position="301"/>
    </location>
</feature>
<feature type="coiled-coil region" evidence="2">
    <location>
        <begin position="14"/>
        <end position="96"/>
    </location>
</feature>
<dbReference type="Pfam" id="PF15070">
    <property type="entry name" value="GOLGA2L5"/>
    <property type="match status" value="1"/>
</dbReference>
<evidence type="ECO:0000313" key="5">
    <source>
        <dbReference type="EMBL" id="GFR71536.1"/>
    </source>
</evidence>
<dbReference type="GO" id="GO:0005801">
    <property type="term" value="C:cis-Golgi network"/>
    <property type="evidence" value="ECO:0007669"/>
    <property type="project" value="TreeGrafter"/>
</dbReference>
<comment type="caution">
    <text evidence="5">The sequence shown here is derived from an EMBL/GenBank/DDBJ whole genome shotgun (WGS) entry which is preliminary data.</text>
</comment>
<evidence type="ECO:0000313" key="6">
    <source>
        <dbReference type="Proteomes" id="UP000762676"/>
    </source>
</evidence>
<reference evidence="5 6" key="1">
    <citation type="journal article" date="2021" name="Elife">
        <title>Chloroplast acquisition without the gene transfer in kleptoplastic sea slugs, Plakobranchus ocellatus.</title>
        <authorList>
            <person name="Maeda T."/>
            <person name="Takahashi S."/>
            <person name="Yoshida T."/>
            <person name="Shimamura S."/>
            <person name="Takaki Y."/>
            <person name="Nagai Y."/>
            <person name="Toyoda A."/>
            <person name="Suzuki Y."/>
            <person name="Arimoto A."/>
            <person name="Ishii H."/>
            <person name="Satoh N."/>
            <person name="Nishiyama T."/>
            <person name="Hasebe M."/>
            <person name="Maruyama T."/>
            <person name="Minagawa J."/>
            <person name="Obokata J."/>
            <person name="Shigenobu S."/>
        </authorList>
    </citation>
    <scope>NUCLEOTIDE SEQUENCE [LARGE SCALE GENOMIC DNA]</scope>
</reference>
<dbReference type="InterPro" id="IPR024858">
    <property type="entry name" value="GOLGA"/>
</dbReference>
<name>A0AAV4FET1_9GAST</name>
<keyword evidence="6" id="KW-1185">Reference proteome</keyword>
<feature type="region of interest" description="Disordered" evidence="3">
    <location>
        <begin position="107"/>
        <end position="129"/>
    </location>
</feature>
<dbReference type="EMBL" id="BMAT01011372">
    <property type="protein sequence ID" value="GFR71536.1"/>
    <property type="molecule type" value="Genomic_DNA"/>
</dbReference>
<feature type="compositionally biased region" description="Basic residues" evidence="3">
    <location>
        <begin position="412"/>
        <end position="433"/>
    </location>
</feature>
<dbReference type="GO" id="GO:0032580">
    <property type="term" value="C:Golgi cisterna membrane"/>
    <property type="evidence" value="ECO:0007669"/>
    <property type="project" value="TreeGrafter"/>
</dbReference>